<reference evidence="2 3" key="1">
    <citation type="journal article" date="2019" name="ACS Chem. Biol.">
        <title>Identification and Mobilization of a Cryptic Antibiotic Biosynthesis Gene Locus from a Human-Pathogenic Nocardia Isolate.</title>
        <authorList>
            <person name="Herisse M."/>
            <person name="Ishida K."/>
            <person name="Porter J.L."/>
            <person name="Howden B."/>
            <person name="Hertweck C."/>
            <person name="Stinear T.P."/>
            <person name="Pidot S.J."/>
        </authorList>
    </citation>
    <scope>NUCLEOTIDE SEQUENCE [LARGE SCALE GENOMIC DNA]</scope>
    <source>
        <strain evidence="2 3">AUSMDU00012717</strain>
    </source>
</reference>
<name>A0A6G9YSP1_9NOCA</name>
<keyword evidence="3" id="KW-1185">Reference proteome</keyword>
<keyword evidence="1" id="KW-1133">Transmembrane helix</keyword>
<evidence type="ECO:0000256" key="1">
    <source>
        <dbReference type="SAM" id="Phobius"/>
    </source>
</evidence>
<keyword evidence="1" id="KW-0812">Transmembrane</keyword>
<gene>
    <name evidence="2" type="ORF">F5544_40435</name>
</gene>
<evidence type="ECO:0000313" key="3">
    <source>
        <dbReference type="Proteomes" id="UP000503540"/>
    </source>
</evidence>
<accession>A0A6G9YSP1</accession>
<dbReference type="InterPro" id="IPR009241">
    <property type="entry name" value="HigB-like"/>
</dbReference>
<keyword evidence="1" id="KW-0472">Membrane</keyword>
<protein>
    <submittedName>
        <fullName evidence="2">Type II toxin-antitoxin system RelE/ParE family toxin</fullName>
    </submittedName>
</protein>
<organism evidence="2 3">
    <name type="scientific">Nocardia arthritidis</name>
    <dbReference type="NCBI Taxonomy" id="228602"/>
    <lineage>
        <taxon>Bacteria</taxon>
        <taxon>Bacillati</taxon>
        <taxon>Actinomycetota</taxon>
        <taxon>Actinomycetes</taxon>
        <taxon>Mycobacteriales</taxon>
        <taxon>Nocardiaceae</taxon>
        <taxon>Nocardia</taxon>
    </lineage>
</organism>
<dbReference type="Pfam" id="PF05973">
    <property type="entry name" value="Gp49"/>
    <property type="match status" value="1"/>
</dbReference>
<dbReference type="Proteomes" id="UP000503540">
    <property type="component" value="Chromosome"/>
</dbReference>
<proteinExistence type="predicted"/>
<dbReference type="EMBL" id="CP046172">
    <property type="protein sequence ID" value="QIS15903.1"/>
    <property type="molecule type" value="Genomic_DNA"/>
</dbReference>
<dbReference type="KEGG" id="nah:F5544_40435"/>
<feature type="transmembrane region" description="Helical" evidence="1">
    <location>
        <begin position="70"/>
        <end position="87"/>
    </location>
</feature>
<sequence length="121" mass="13948">MCWVLYEILAEPEVVEFLYQLDPAGRAAADHRACLLAEQGPTLGEPYSRNLGDGVRELRFALSTSQQARITYWFPGGPLIIMLTAFIKQRQREMREVERAKLARKLCEAQHDRTYEHIITL</sequence>
<evidence type="ECO:0000313" key="2">
    <source>
        <dbReference type="EMBL" id="QIS15903.1"/>
    </source>
</evidence>
<dbReference type="AlphaFoldDB" id="A0A6G9YSP1"/>